<proteinExistence type="predicted"/>
<evidence type="ECO:0000313" key="1">
    <source>
        <dbReference type="EMBL" id="RHJ21684.1"/>
    </source>
</evidence>
<gene>
    <name evidence="1" type="ORF">DW137_10335</name>
</gene>
<accession>A0A415C2K2</accession>
<protein>
    <submittedName>
        <fullName evidence="1">Uncharacterized protein</fullName>
    </submittedName>
</protein>
<dbReference type="Proteomes" id="UP000283727">
    <property type="component" value="Unassembled WGS sequence"/>
</dbReference>
<dbReference type="EMBL" id="QRLR01000008">
    <property type="protein sequence ID" value="RHJ21684.1"/>
    <property type="molecule type" value="Genomic_DNA"/>
</dbReference>
<sequence length="169" mass="18292">MILFWFKTSIAASSMRVQCKSPNTLLGVIPLGSSTQTIPLRNIASVDTNIFLIAGLACMKDSALVGILFLVLAAANLANTMSAQLDFVNQAGGRNTVKVSILEKAKLMQLAQAIQQLVFADVEGQRHQESMDMAQKQYAAQTNSVLIQQQMLDQQRKANAGDNPPTPTE</sequence>
<evidence type="ECO:0000313" key="2">
    <source>
        <dbReference type="Proteomes" id="UP000283727"/>
    </source>
</evidence>
<name>A0A415C2K2_BIFBI</name>
<dbReference type="RefSeq" id="WP_014760410.1">
    <property type="nucleotide sequence ID" value="NZ_CP022723.1"/>
</dbReference>
<reference evidence="1 2" key="1">
    <citation type="submission" date="2018-08" db="EMBL/GenBank/DDBJ databases">
        <title>A genome reference for cultivated species of the human gut microbiota.</title>
        <authorList>
            <person name="Zou Y."/>
            <person name="Xue W."/>
            <person name="Luo G."/>
        </authorList>
    </citation>
    <scope>NUCLEOTIDE SEQUENCE [LARGE SCALE GENOMIC DNA]</scope>
    <source>
        <strain evidence="1 2">AM12-10</strain>
    </source>
</reference>
<dbReference type="AlphaFoldDB" id="A0A415C2K2"/>
<organism evidence="1 2">
    <name type="scientific">Bifidobacterium bifidum</name>
    <dbReference type="NCBI Taxonomy" id="1681"/>
    <lineage>
        <taxon>Bacteria</taxon>
        <taxon>Bacillati</taxon>
        <taxon>Actinomycetota</taxon>
        <taxon>Actinomycetes</taxon>
        <taxon>Bifidobacteriales</taxon>
        <taxon>Bifidobacteriaceae</taxon>
        <taxon>Bifidobacterium</taxon>
    </lineage>
</organism>
<comment type="caution">
    <text evidence="1">The sequence shown here is derived from an EMBL/GenBank/DDBJ whole genome shotgun (WGS) entry which is preliminary data.</text>
</comment>